<keyword evidence="9" id="KW-0326">Glycosidase</keyword>
<evidence type="ECO:0000256" key="5">
    <source>
        <dbReference type="ARBA" id="ARBA00022679"/>
    </source>
</evidence>
<feature type="transmembrane region" description="Helical" evidence="12">
    <location>
        <begin position="274"/>
        <end position="293"/>
    </location>
</feature>
<dbReference type="Gene3D" id="2.60.120.260">
    <property type="entry name" value="Galactose-binding domain-like"/>
    <property type="match status" value="1"/>
</dbReference>
<feature type="transmembrane region" description="Helical" evidence="12">
    <location>
        <begin position="245"/>
        <end position="262"/>
    </location>
</feature>
<dbReference type="EMBL" id="JACRSX010000002">
    <property type="protein sequence ID" value="MBC8561535.1"/>
    <property type="molecule type" value="Genomic_DNA"/>
</dbReference>
<evidence type="ECO:0000256" key="3">
    <source>
        <dbReference type="ARBA" id="ARBA00007222"/>
    </source>
</evidence>
<feature type="transmembrane region" description="Helical" evidence="12">
    <location>
        <begin position="866"/>
        <end position="890"/>
    </location>
</feature>
<dbReference type="InterPro" id="IPR008979">
    <property type="entry name" value="Galactose-bd-like_sf"/>
</dbReference>
<feature type="domain" description="F5/8 type C" evidence="13">
    <location>
        <begin position="571"/>
        <end position="634"/>
    </location>
</feature>
<gene>
    <name evidence="14" type="ORF">H8704_02640</name>
</gene>
<evidence type="ECO:0000256" key="8">
    <source>
        <dbReference type="ARBA" id="ARBA00023136"/>
    </source>
</evidence>
<feature type="transmembrane region" description="Helical" evidence="12">
    <location>
        <begin position="129"/>
        <end position="148"/>
    </location>
</feature>
<evidence type="ECO:0000313" key="15">
    <source>
        <dbReference type="Proteomes" id="UP000606193"/>
    </source>
</evidence>
<feature type="transmembrane region" description="Helical" evidence="12">
    <location>
        <begin position="387"/>
        <end position="402"/>
    </location>
</feature>
<dbReference type="SUPFAM" id="SSF49785">
    <property type="entry name" value="Galactose-binding domain-like"/>
    <property type="match status" value="1"/>
</dbReference>
<keyword evidence="7 12" id="KW-1133">Transmembrane helix</keyword>
<dbReference type="Pfam" id="PF16192">
    <property type="entry name" value="PMT_4TMC"/>
    <property type="match status" value="1"/>
</dbReference>
<evidence type="ECO:0000313" key="14">
    <source>
        <dbReference type="EMBL" id="MBC8561535.1"/>
    </source>
</evidence>
<reference evidence="14 15" key="1">
    <citation type="submission" date="2020-08" db="EMBL/GenBank/DDBJ databases">
        <title>Genome public.</title>
        <authorList>
            <person name="Liu C."/>
            <person name="Sun Q."/>
        </authorList>
    </citation>
    <scope>NUCLEOTIDE SEQUENCE [LARGE SCALE GENOMIC DNA]</scope>
    <source>
        <strain evidence="14 15">NSJ-37</strain>
    </source>
</reference>
<feature type="transmembrane region" description="Helical" evidence="12">
    <location>
        <begin position="796"/>
        <end position="812"/>
    </location>
</feature>
<feature type="transmembrane region" description="Helical" evidence="12">
    <location>
        <begin position="185"/>
        <end position="204"/>
    </location>
</feature>
<dbReference type="PROSITE" id="PS50022">
    <property type="entry name" value="FA58C_3"/>
    <property type="match status" value="1"/>
</dbReference>
<dbReference type="InterPro" id="IPR003342">
    <property type="entry name" value="ArnT-like_N"/>
</dbReference>
<feature type="transmembrane region" description="Helical" evidence="12">
    <location>
        <begin position="440"/>
        <end position="458"/>
    </location>
</feature>
<feature type="transmembrane region" description="Helical" evidence="12">
    <location>
        <begin position="6"/>
        <end position="26"/>
    </location>
</feature>
<feature type="transmembrane region" description="Helical" evidence="12">
    <location>
        <begin position="364"/>
        <end position="381"/>
    </location>
</feature>
<evidence type="ECO:0000256" key="12">
    <source>
        <dbReference type="SAM" id="Phobius"/>
    </source>
</evidence>
<comment type="similarity">
    <text evidence="3">Belongs to the glycosyltransferase 39 family.</text>
</comment>
<feature type="transmembrane region" description="Helical" evidence="12">
    <location>
        <begin position="960"/>
        <end position="977"/>
    </location>
</feature>
<evidence type="ECO:0000256" key="1">
    <source>
        <dbReference type="ARBA" id="ARBA00004127"/>
    </source>
</evidence>
<accession>A0ABR7MYT9</accession>
<keyword evidence="9" id="KW-0378">Hydrolase</keyword>
<feature type="transmembrane region" description="Helical" evidence="12">
    <location>
        <begin position="699"/>
        <end position="729"/>
    </location>
</feature>
<keyword evidence="8 12" id="KW-0472">Membrane</keyword>
<evidence type="ECO:0000256" key="7">
    <source>
        <dbReference type="ARBA" id="ARBA00022989"/>
    </source>
</evidence>
<proteinExistence type="inferred from homology"/>
<keyword evidence="5" id="KW-0808">Transferase</keyword>
<organism evidence="14 15">
    <name type="scientific">Jutongia huaianensis</name>
    <dbReference type="NCBI Taxonomy" id="2763668"/>
    <lineage>
        <taxon>Bacteria</taxon>
        <taxon>Bacillati</taxon>
        <taxon>Bacillota</taxon>
        <taxon>Clostridia</taxon>
        <taxon>Lachnospirales</taxon>
        <taxon>Lachnospiraceae</taxon>
        <taxon>Jutongia</taxon>
    </lineage>
</organism>
<keyword evidence="6 12" id="KW-0812">Transmembrane</keyword>
<dbReference type="PANTHER" id="PTHR10050">
    <property type="entry name" value="DOLICHYL-PHOSPHATE-MANNOSE--PROTEIN MANNOSYLTRANSFERASE"/>
    <property type="match status" value="1"/>
</dbReference>
<feature type="transmembrane region" description="Helical" evidence="12">
    <location>
        <begin position="70"/>
        <end position="93"/>
    </location>
</feature>
<evidence type="ECO:0000256" key="4">
    <source>
        <dbReference type="ARBA" id="ARBA00022676"/>
    </source>
</evidence>
<evidence type="ECO:0000256" key="11">
    <source>
        <dbReference type="ARBA" id="ARBA00093644"/>
    </source>
</evidence>
<sequence>MGMINTVAILGFLAMLAMYFPISSFLRNRKVVVEQSGASIRSKNRKNAGKSRTKNKTEVVKLANPQDRSIGLTIFVAVMVVAFLLRVIIGGVYHGHEQDMSCFIAWADMVYNDGFHKFYETMTEGYPPGYIYILYVIGWLRHLFSIPWDSAISDILTKMPSILTDMGMGYLIYKVASEKFRETGAALLAAVYLFCPAILLDSVVWGQTDSIYVVFIAWMFYLIAKKKLIPSYFLFALAILLKPQAMMFAPVLIYGIIDHVFLQDFNWKKFGINLGMGLTAILCMVISVLPYGLQKVISLYTNTVGSFEYASVNAYNFWTLCGKNWISQGEAKLGLTYQTWGTIFILLIIIATVFISFRCKKTEAKYSYIGAVLIIGIFMFSVRMHERYMYPAMAFLLLAYVMKPRRDVFILYCLSAMHFFYNVAHVLFKYDAANYDWHSPILFSISLLGMVVFGFMVYTTVRHYWKYETEEQEKEIITRETTFKKVSVEKAEKKPVIRPSSKLAKMTKKDYIAMGIITLVYAVIAFVHLGSLKAPETEYSVVTNGAVVADLGQDISLGKMAEYLGYQNNPKYLVDYSSDGTNWNTLYGADNPWDAGSVFCWNYTDLNVTARYIRISPAADTVNDSMMELVFTDTEGNVVTPVNAADYHNLFDEQDMYASRATNLNGTYFDEIYHGRTAYEMIHKLYCYENTHPPLGKELIAVGVLIFGMCPFGWRFMGTLFGVLMVPIIYNFSKKFFKETWISIVTTILFAFDFMHFVQTRISTIDVYVTLFIMLSYFFMYCYTRISFFDTKLSKTLIPLGLCGFSMGLSWASKWTGIYSAIGLAIIFFAQMIRRFREYIYAAKNPGGKTGEISHQYIVKNFHKKLIITLLWCCVFFIVVPAVIYVLSYIPFNDGTDRGLIQKVIEAQKTMYNYHSNLDATHPYGSKWYQWPIMYRPIWYYSGVVSDTVREGISAFGNPLVWWAGIPAFAFMLYRMFVKKDRKAAFLSVGYLSQYAPWFKVTRVVFIYHYFPSVPFVTVMVGYSMYLIVKKYPKVRKLAYVYTALAVGLFIMFYPVLSGTPTTIHYVTTYLKWFENWVLLQTW</sequence>
<evidence type="ECO:0000256" key="9">
    <source>
        <dbReference type="ARBA" id="ARBA00023295"/>
    </source>
</evidence>
<feature type="transmembrane region" description="Helical" evidence="12">
    <location>
        <begin position="741"/>
        <end position="759"/>
    </location>
</feature>
<evidence type="ECO:0000256" key="10">
    <source>
        <dbReference type="ARBA" id="ARBA00093617"/>
    </source>
</evidence>
<dbReference type="InterPro" id="IPR038731">
    <property type="entry name" value="RgtA/B/C-like"/>
</dbReference>
<comment type="subcellular location">
    <subcellularLocation>
        <location evidence="1">Endomembrane system</location>
        <topology evidence="1">Multi-pass membrane protein</topology>
    </subcellularLocation>
</comment>
<protein>
    <recommendedName>
        <fullName evidence="10">Polyprenol-phosphate-mannose--protein mannosyltransferase</fullName>
    </recommendedName>
    <alternativeName>
        <fullName evidence="11">Protein O-mannosyltransferase</fullName>
    </alternativeName>
</protein>
<feature type="transmembrane region" description="Helical" evidence="12">
    <location>
        <begin position="1007"/>
        <end position="1026"/>
    </location>
</feature>
<evidence type="ECO:0000256" key="2">
    <source>
        <dbReference type="ARBA" id="ARBA00004922"/>
    </source>
</evidence>
<feature type="transmembrane region" description="Helical" evidence="12">
    <location>
        <begin position="1038"/>
        <end position="1057"/>
    </location>
</feature>
<dbReference type="Proteomes" id="UP000606193">
    <property type="component" value="Unassembled WGS sequence"/>
</dbReference>
<keyword evidence="15" id="KW-1185">Reference proteome</keyword>
<dbReference type="InterPro" id="IPR000421">
    <property type="entry name" value="FA58C"/>
</dbReference>
<keyword evidence="4" id="KW-0328">Glycosyltransferase</keyword>
<dbReference type="InterPro" id="IPR032421">
    <property type="entry name" value="PMT_4TMC"/>
</dbReference>
<comment type="caution">
    <text evidence="14">The sequence shown here is derived from an EMBL/GenBank/DDBJ whole genome shotgun (WGS) entry which is preliminary data.</text>
</comment>
<feature type="transmembrane region" description="Helical" evidence="12">
    <location>
        <begin position="511"/>
        <end position="530"/>
    </location>
</feature>
<comment type="pathway">
    <text evidence="2">Protein modification; protein glycosylation.</text>
</comment>
<evidence type="ECO:0000259" key="13">
    <source>
        <dbReference type="PROSITE" id="PS50022"/>
    </source>
</evidence>
<dbReference type="InterPro" id="IPR027005">
    <property type="entry name" value="PMT-like"/>
</dbReference>
<name>A0ABR7MYT9_9FIRM</name>
<feature type="transmembrane region" description="Helical" evidence="12">
    <location>
        <begin position="765"/>
        <end position="784"/>
    </location>
</feature>
<dbReference type="Pfam" id="PF02366">
    <property type="entry name" value="PMT"/>
    <property type="match status" value="1"/>
</dbReference>
<dbReference type="RefSeq" id="WP_249297213.1">
    <property type="nucleotide sequence ID" value="NZ_JACRSX010000002.1"/>
</dbReference>
<feature type="transmembrane region" description="Helical" evidence="12">
    <location>
        <begin position="409"/>
        <end position="428"/>
    </location>
</feature>
<evidence type="ECO:0000256" key="6">
    <source>
        <dbReference type="ARBA" id="ARBA00022692"/>
    </source>
</evidence>
<feature type="transmembrane region" description="Helical" evidence="12">
    <location>
        <begin position="818"/>
        <end position="836"/>
    </location>
</feature>
<feature type="transmembrane region" description="Helical" evidence="12">
    <location>
        <begin position="337"/>
        <end position="357"/>
    </location>
</feature>
<dbReference type="Pfam" id="PF13231">
    <property type="entry name" value="PMT_2"/>
    <property type="match status" value="1"/>
</dbReference>